<dbReference type="eggNOG" id="KOG1586">
    <property type="taxonomic scope" value="Eukaryota"/>
</dbReference>
<comment type="function">
    <text evidence="7">Required for vesicular transport between the endoplasmic reticulum and the Golgi apparatus.</text>
</comment>
<evidence type="ECO:0000313" key="10">
    <source>
        <dbReference type="Proteomes" id="UP000001357"/>
    </source>
</evidence>
<keyword evidence="3 7" id="KW-0813">Transport</keyword>
<keyword evidence="10" id="KW-1185">Reference proteome</keyword>
<dbReference type="FunCoup" id="A9UPQ6">
    <property type="interactions" value="1364"/>
</dbReference>
<evidence type="ECO:0000256" key="4">
    <source>
        <dbReference type="ARBA" id="ARBA00022892"/>
    </source>
</evidence>
<dbReference type="SUPFAM" id="SSF48452">
    <property type="entry name" value="TPR-like"/>
    <property type="match status" value="1"/>
</dbReference>
<dbReference type="AlphaFoldDB" id="A9UPQ6"/>
<keyword evidence="6 7" id="KW-0472">Membrane</keyword>
<sequence>MAQAEKKLNSGGGFFGMFSNPTLKAEEAASLYRDAGVKFKVAKMWQEAGEAYIKSAEAFVKAELPHEAATSYQEAVTPFKKVSQDDAVMCMEKAAATYLDMGRFAMAAKQFKSIGEVAEKDLADLTRAKEFYKRAADAFESEDSQTSADKLKLKIASISAQEEEYEEAWTLFEEVVERMVDNNLLKFGSKEYYLKAGVCRLLSGDVVATKRAFEGYTVQYSAFGDTREWRLLQGLIEACEENDVEKFQQALAEYDSVQKLDSWMTTICLRLKKTLSAEEDIL</sequence>
<dbReference type="GO" id="GO:0031201">
    <property type="term" value="C:SNARE complex"/>
    <property type="evidence" value="ECO:0000318"/>
    <property type="project" value="GO_Central"/>
</dbReference>
<proteinExistence type="inferred from homology"/>
<dbReference type="KEGG" id="mbr:MONBRDRAFT_19147"/>
<dbReference type="GO" id="GO:0019905">
    <property type="term" value="F:syntaxin binding"/>
    <property type="evidence" value="ECO:0000318"/>
    <property type="project" value="GO_Central"/>
</dbReference>
<dbReference type="InParanoid" id="A9UPQ6"/>
<dbReference type="GeneID" id="5887737"/>
<dbReference type="PANTHER" id="PTHR13768:SF8">
    <property type="entry name" value="ALPHA-SOLUBLE NSF ATTACHMENT PROTEIN"/>
    <property type="match status" value="1"/>
</dbReference>
<protein>
    <recommendedName>
        <fullName evidence="11">Alpha-soluble NSF attachment protein</fullName>
    </recommendedName>
</protein>
<dbReference type="FunFam" id="1.25.40.10:FF:000049">
    <property type="entry name" value="Alpha-soluble NSF attachment protein-like"/>
    <property type="match status" value="1"/>
</dbReference>
<evidence type="ECO:0000256" key="8">
    <source>
        <dbReference type="SAM" id="Coils"/>
    </source>
</evidence>
<dbReference type="OMA" id="WSVKEYL"/>
<dbReference type="GO" id="GO:0005483">
    <property type="term" value="F:soluble NSF attachment protein activity"/>
    <property type="evidence" value="ECO:0000318"/>
    <property type="project" value="GO_Central"/>
</dbReference>
<dbReference type="PRINTS" id="PR00448">
    <property type="entry name" value="NSFATTACHMNT"/>
</dbReference>
<reference evidence="9 10" key="1">
    <citation type="journal article" date="2008" name="Nature">
        <title>The genome of the choanoflagellate Monosiga brevicollis and the origin of metazoans.</title>
        <authorList>
            <consortium name="JGI Sequencing"/>
            <person name="King N."/>
            <person name="Westbrook M.J."/>
            <person name="Young S.L."/>
            <person name="Kuo A."/>
            <person name="Abedin M."/>
            <person name="Chapman J."/>
            <person name="Fairclough S."/>
            <person name="Hellsten U."/>
            <person name="Isogai Y."/>
            <person name="Letunic I."/>
            <person name="Marr M."/>
            <person name="Pincus D."/>
            <person name="Putnam N."/>
            <person name="Rokas A."/>
            <person name="Wright K.J."/>
            <person name="Zuzow R."/>
            <person name="Dirks W."/>
            <person name="Good M."/>
            <person name="Goodstein D."/>
            <person name="Lemons D."/>
            <person name="Li W."/>
            <person name="Lyons J.B."/>
            <person name="Morris A."/>
            <person name="Nichols S."/>
            <person name="Richter D.J."/>
            <person name="Salamov A."/>
            <person name="Bork P."/>
            <person name="Lim W.A."/>
            <person name="Manning G."/>
            <person name="Miller W.T."/>
            <person name="McGinnis W."/>
            <person name="Shapiro H."/>
            <person name="Tjian R."/>
            <person name="Grigoriev I.V."/>
            <person name="Rokhsar D."/>
        </authorList>
    </citation>
    <scope>NUCLEOTIDE SEQUENCE [LARGE SCALE GENOMIC DNA]</scope>
    <source>
        <strain evidence="10">MX1 / ATCC 50154</strain>
    </source>
</reference>
<comment type="similarity">
    <text evidence="2 7">Belongs to the SNAP family.</text>
</comment>
<dbReference type="GO" id="GO:0006886">
    <property type="term" value="P:intracellular protein transport"/>
    <property type="evidence" value="ECO:0000318"/>
    <property type="project" value="GO_Central"/>
</dbReference>
<dbReference type="CDD" id="cd15832">
    <property type="entry name" value="SNAP"/>
    <property type="match status" value="1"/>
</dbReference>
<evidence type="ECO:0000256" key="6">
    <source>
        <dbReference type="ARBA" id="ARBA00023136"/>
    </source>
</evidence>
<dbReference type="Proteomes" id="UP000001357">
    <property type="component" value="Unassembled WGS sequence"/>
</dbReference>
<evidence type="ECO:0000256" key="2">
    <source>
        <dbReference type="ARBA" id="ARBA00010050"/>
    </source>
</evidence>
<dbReference type="InterPro" id="IPR000744">
    <property type="entry name" value="NSF_attach"/>
</dbReference>
<accession>A9UPQ6</accession>
<evidence type="ECO:0000256" key="7">
    <source>
        <dbReference type="RuleBase" id="RU367013"/>
    </source>
</evidence>
<keyword evidence="8" id="KW-0175">Coiled coil</keyword>
<name>A9UPQ6_MONBE</name>
<keyword evidence="5 7" id="KW-0653">Protein transport</keyword>
<dbReference type="Gene3D" id="1.25.40.10">
    <property type="entry name" value="Tetratricopeptide repeat domain"/>
    <property type="match status" value="1"/>
</dbReference>
<dbReference type="PANTHER" id="PTHR13768">
    <property type="entry name" value="SOLUBLE NSF ATTACHMENT PROTEIN SNAP"/>
    <property type="match status" value="1"/>
</dbReference>
<evidence type="ECO:0008006" key="11">
    <source>
        <dbReference type="Google" id="ProtNLM"/>
    </source>
</evidence>
<dbReference type="InterPro" id="IPR011990">
    <property type="entry name" value="TPR-like_helical_dom_sf"/>
</dbReference>
<evidence type="ECO:0000256" key="3">
    <source>
        <dbReference type="ARBA" id="ARBA00022448"/>
    </source>
</evidence>
<dbReference type="RefSeq" id="XP_001742227.1">
    <property type="nucleotide sequence ID" value="XM_001742175.1"/>
</dbReference>
<dbReference type="Pfam" id="PF14938">
    <property type="entry name" value="SNAP"/>
    <property type="match status" value="1"/>
</dbReference>
<evidence type="ECO:0000256" key="5">
    <source>
        <dbReference type="ARBA" id="ARBA00022927"/>
    </source>
</evidence>
<comment type="subcellular location">
    <subcellularLocation>
        <location evidence="1 7">Membrane</location>
        <topology evidence="1 7">Peripheral membrane protein</topology>
    </subcellularLocation>
</comment>
<keyword evidence="4 7" id="KW-0931">ER-Golgi transport</keyword>
<feature type="coiled-coil region" evidence="8">
    <location>
        <begin position="122"/>
        <end position="168"/>
    </location>
</feature>
<dbReference type="STRING" id="81824.A9UPQ6"/>
<dbReference type="EMBL" id="CH991543">
    <property type="protein sequence ID" value="EDQ92465.1"/>
    <property type="molecule type" value="Genomic_DNA"/>
</dbReference>
<organism evidence="9 10">
    <name type="scientific">Monosiga brevicollis</name>
    <name type="common">Choanoflagellate</name>
    <dbReference type="NCBI Taxonomy" id="81824"/>
    <lineage>
        <taxon>Eukaryota</taxon>
        <taxon>Choanoflagellata</taxon>
        <taxon>Craspedida</taxon>
        <taxon>Salpingoecidae</taxon>
        <taxon>Monosiga</taxon>
    </lineage>
</organism>
<dbReference type="GO" id="GO:0035494">
    <property type="term" value="P:SNARE complex disassembly"/>
    <property type="evidence" value="ECO:0000318"/>
    <property type="project" value="GO_Central"/>
</dbReference>
<gene>
    <name evidence="9" type="ORF">MONBRDRAFT_19147</name>
</gene>
<evidence type="ECO:0000256" key="1">
    <source>
        <dbReference type="ARBA" id="ARBA00004170"/>
    </source>
</evidence>
<evidence type="ECO:0000313" key="9">
    <source>
        <dbReference type="EMBL" id="EDQ92465.1"/>
    </source>
</evidence>